<accession>A0AAV2BNV6</accession>
<dbReference type="AlphaFoldDB" id="A0AAV2BNV6"/>
<organism evidence="1 2">
    <name type="scientific">Larinioides sclopetarius</name>
    <dbReference type="NCBI Taxonomy" id="280406"/>
    <lineage>
        <taxon>Eukaryota</taxon>
        <taxon>Metazoa</taxon>
        <taxon>Ecdysozoa</taxon>
        <taxon>Arthropoda</taxon>
        <taxon>Chelicerata</taxon>
        <taxon>Arachnida</taxon>
        <taxon>Araneae</taxon>
        <taxon>Araneomorphae</taxon>
        <taxon>Entelegynae</taxon>
        <taxon>Araneoidea</taxon>
        <taxon>Araneidae</taxon>
        <taxon>Larinioides</taxon>
    </lineage>
</organism>
<proteinExistence type="predicted"/>
<dbReference type="EMBL" id="CAXIEN010000432">
    <property type="protein sequence ID" value="CAL1297612.1"/>
    <property type="molecule type" value="Genomic_DNA"/>
</dbReference>
<name>A0AAV2BNV6_9ARAC</name>
<protein>
    <submittedName>
        <fullName evidence="1">Uncharacterized protein</fullName>
    </submittedName>
</protein>
<reference evidence="1 2" key="1">
    <citation type="submission" date="2024-04" db="EMBL/GenBank/DDBJ databases">
        <authorList>
            <person name="Rising A."/>
            <person name="Reimegard J."/>
            <person name="Sonavane S."/>
            <person name="Akerstrom W."/>
            <person name="Nylinder S."/>
            <person name="Hedman E."/>
            <person name="Kallberg Y."/>
        </authorList>
    </citation>
    <scope>NUCLEOTIDE SEQUENCE [LARGE SCALE GENOMIC DNA]</scope>
</reference>
<evidence type="ECO:0000313" key="1">
    <source>
        <dbReference type="EMBL" id="CAL1297612.1"/>
    </source>
</evidence>
<keyword evidence="2" id="KW-1185">Reference proteome</keyword>
<sequence>MWTHRKLLSMCSLVHKDPSLIANSNETFGHCMKGKMKLLKKRWMQGS</sequence>
<evidence type="ECO:0000313" key="2">
    <source>
        <dbReference type="Proteomes" id="UP001497382"/>
    </source>
</evidence>
<feature type="non-terminal residue" evidence="1">
    <location>
        <position position="47"/>
    </location>
</feature>
<comment type="caution">
    <text evidence="1">The sequence shown here is derived from an EMBL/GenBank/DDBJ whole genome shotgun (WGS) entry which is preliminary data.</text>
</comment>
<dbReference type="Proteomes" id="UP001497382">
    <property type="component" value="Unassembled WGS sequence"/>
</dbReference>
<gene>
    <name evidence="1" type="ORF">LARSCL_LOCUS20398</name>
</gene>